<organism evidence="1 2">
    <name type="scientific">Portunus trituberculatus</name>
    <name type="common">Swimming crab</name>
    <name type="synonym">Neptunus trituberculatus</name>
    <dbReference type="NCBI Taxonomy" id="210409"/>
    <lineage>
        <taxon>Eukaryota</taxon>
        <taxon>Metazoa</taxon>
        <taxon>Ecdysozoa</taxon>
        <taxon>Arthropoda</taxon>
        <taxon>Crustacea</taxon>
        <taxon>Multicrustacea</taxon>
        <taxon>Malacostraca</taxon>
        <taxon>Eumalacostraca</taxon>
        <taxon>Eucarida</taxon>
        <taxon>Decapoda</taxon>
        <taxon>Pleocyemata</taxon>
        <taxon>Brachyura</taxon>
        <taxon>Eubrachyura</taxon>
        <taxon>Portunoidea</taxon>
        <taxon>Portunidae</taxon>
        <taxon>Portuninae</taxon>
        <taxon>Portunus</taxon>
    </lineage>
</organism>
<comment type="caution">
    <text evidence="1">The sequence shown here is derived from an EMBL/GenBank/DDBJ whole genome shotgun (WGS) entry which is preliminary data.</text>
</comment>
<evidence type="ECO:0000313" key="2">
    <source>
        <dbReference type="Proteomes" id="UP000324222"/>
    </source>
</evidence>
<dbReference type="Proteomes" id="UP000324222">
    <property type="component" value="Unassembled WGS sequence"/>
</dbReference>
<protein>
    <submittedName>
        <fullName evidence="1">Uncharacterized protein</fullName>
    </submittedName>
</protein>
<dbReference type="AlphaFoldDB" id="A0A5B7EF67"/>
<dbReference type="EMBL" id="VSRR010002474">
    <property type="protein sequence ID" value="MPC31623.1"/>
    <property type="molecule type" value="Genomic_DNA"/>
</dbReference>
<gene>
    <name evidence="1" type="ORF">E2C01_024918</name>
</gene>
<keyword evidence="2" id="KW-1185">Reference proteome</keyword>
<proteinExistence type="predicted"/>
<name>A0A5B7EF67_PORTR</name>
<sequence length="59" mass="6380">MEASGEQKGHTCTDETAICDGLYNAVTVKEKEPVSYEAVASGTDDWCQKGGKEGRKKQN</sequence>
<evidence type="ECO:0000313" key="1">
    <source>
        <dbReference type="EMBL" id="MPC31623.1"/>
    </source>
</evidence>
<reference evidence="1 2" key="1">
    <citation type="submission" date="2019-05" db="EMBL/GenBank/DDBJ databases">
        <title>Another draft genome of Portunus trituberculatus and its Hox gene families provides insights of decapod evolution.</title>
        <authorList>
            <person name="Jeong J.-H."/>
            <person name="Song I."/>
            <person name="Kim S."/>
            <person name="Choi T."/>
            <person name="Kim D."/>
            <person name="Ryu S."/>
            <person name="Kim W."/>
        </authorList>
    </citation>
    <scope>NUCLEOTIDE SEQUENCE [LARGE SCALE GENOMIC DNA]</scope>
    <source>
        <tissue evidence="1">Muscle</tissue>
    </source>
</reference>
<accession>A0A5B7EF67</accession>